<accession>A0A8T2NUQ2</accession>
<organism evidence="1 2">
    <name type="scientific">Albula glossodonta</name>
    <name type="common">roundjaw bonefish</name>
    <dbReference type="NCBI Taxonomy" id="121402"/>
    <lineage>
        <taxon>Eukaryota</taxon>
        <taxon>Metazoa</taxon>
        <taxon>Chordata</taxon>
        <taxon>Craniata</taxon>
        <taxon>Vertebrata</taxon>
        <taxon>Euteleostomi</taxon>
        <taxon>Actinopterygii</taxon>
        <taxon>Neopterygii</taxon>
        <taxon>Teleostei</taxon>
        <taxon>Albuliformes</taxon>
        <taxon>Albulidae</taxon>
        <taxon>Albula</taxon>
    </lineage>
</organism>
<protein>
    <submittedName>
        <fullName evidence="1">Uncharacterized protein</fullName>
    </submittedName>
</protein>
<evidence type="ECO:0000313" key="2">
    <source>
        <dbReference type="Proteomes" id="UP000824540"/>
    </source>
</evidence>
<sequence length="251" mass="27935">MAELEAECSLGLDSLAPECARPTVPLLSSECVLPPLDTMSSDCVTPTLNSLASDIAEPMIMLPCVKNEPDLDAIRTVDLSEIQPLSTAALGSHQIKMEISGLDYIKSEQHAELQPFHSAELESYKVPYEPSLVFDYITHVSDSLEYIRSEQHTDLQYYYTTELGSIKTEYEPNLMSSHIKTEMNGLESIHMAELRTELHKLRPESGMDGMGKLDTEFTATGLYELQSAQVTGLGLFSYHHRTTEELPQSDC</sequence>
<evidence type="ECO:0000313" key="1">
    <source>
        <dbReference type="EMBL" id="KAG9342970.1"/>
    </source>
</evidence>
<name>A0A8T2NUQ2_9TELE</name>
<dbReference type="EMBL" id="JAFBMS010000025">
    <property type="protein sequence ID" value="KAG9342970.1"/>
    <property type="molecule type" value="Genomic_DNA"/>
</dbReference>
<comment type="caution">
    <text evidence="1">The sequence shown here is derived from an EMBL/GenBank/DDBJ whole genome shotgun (WGS) entry which is preliminary data.</text>
</comment>
<keyword evidence="2" id="KW-1185">Reference proteome</keyword>
<gene>
    <name evidence="1" type="ORF">JZ751_015186</name>
</gene>
<dbReference type="AlphaFoldDB" id="A0A8T2NUQ2"/>
<reference evidence="1" key="1">
    <citation type="thesis" date="2021" institute="BYU ScholarsArchive" country="Provo, UT, USA">
        <title>Applications of and Algorithms for Genome Assembly and Genomic Analyses with an Emphasis on Marine Teleosts.</title>
        <authorList>
            <person name="Pickett B.D."/>
        </authorList>
    </citation>
    <scope>NUCLEOTIDE SEQUENCE</scope>
    <source>
        <strain evidence="1">HI-2016</strain>
    </source>
</reference>
<dbReference type="OrthoDB" id="6077919at2759"/>
<proteinExistence type="predicted"/>
<dbReference type="Proteomes" id="UP000824540">
    <property type="component" value="Unassembled WGS sequence"/>
</dbReference>